<organism evidence="5 6">
    <name type="scientific">Thlaspi arvense</name>
    <name type="common">Field penny-cress</name>
    <dbReference type="NCBI Taxonomy" id="13288"/>
    <lineage>
        <taxon>Eukaryota</taxon>
        <taxon>Viridiplantae</taxon>
        <taxon>Streptophyta</taxon>
        <taxon>Embryophyta</taxon>
        <taxon>Tracheophyta</taxon>
        <taxon>Spermatophyta</taxon>
        <taxon>Magnoliopsida</taxon>
        <taxon>eudicotyledons</taxon>
        <taxon>Gunneridae</taxon>
        <taxon>Pentapetalae</taxon>
        <taxon>rosids</taxon>
        <taxon>malvids</taxon>
        <taxon>Brassicales</taxon>
        <taxon>Brassicaceae</taxon>
        <taxon>Thlaspideae</taxon>
        <taxon>Thlaspi</taxon>
    </lineage>
</organism>
<keyword evidence="1" id="KW-0479">Metal-binding</keyword>
<dbReference type="InterPro" id="IPR013083">
    <property type="entry name" value="Znf_RING/FYVE/PHD"/>
</dbReference>
<dbReference type="PANTHER" id="PTHR42647">
    <property type="entry name" value="SBP (S-RIBONUCLEASE BINDING PROTEIN) FAMILY PROTEIN"/>
    <property type="match status" value="1"/>
</dbReference>
<evidence type="ECO:0000256" key="4">
    <source>
        <dbReference type="SAM" id="Coils"/>
    </source>
</evidence>
<dbReference type="GO" id="GO:0008270">
    <property type="term" value="F:zinc ion binding"/>
    <property type="evidence" value="ECO:0007669"/>
    <property type="project" value="UniProtKB-KW"/>
</dbReference>
<feature type="coiled-coil region" evidence="4">
    <location>
        <begin position="127"/>
        <end position="196"/>
    </location>
</feature>
<accession>A0AAU9T0R7</accession>
<dbReference type="GO" id="GO:0004842">
    <property type="term" value="F:ubiquitin-protein transferase activity"/>
    <property type="evidence" value="ECO:0007669"/>
    <property type="project" value="TreeGrafter"/>
</dbReference>
<evidence type="ECO:0000313" key="6">
    <source>
        <dbReference type="Proteomes" id="UP000836841"/>
    </source>
</evidence>
<evidence type="ECO:0008006" key="7">
    <source>
        <dbReference type="Google" id="ProtNLM"/>
    </source>
</evidence>
<dbReference type="Proteomes" id="UP000836841">
    <property type="component" value="Chromosome 7"/>
</dbReference>
<keyword evidence="6" id="KW-1185">Reference proteome</keyword>
<proteinExistence type="predicted"/>
<evidence type="ECO:0000313" key="5">
    <source>
        <dbReference type="EMBL" id="CAH2076720.1"/>
    </source>
</evidence>
<protein>
    <recommendedName>
        <fullName evidence="7">BOI-related E3 ubiquitin-protein ligase 3</fullName>
    </recommendedName>
</protein>
<keyword evidence="4" id="KW-0175">Coiled coil</keyword>
<dbReference type="Gene3D" id="3.30.40.10">
    <property type="entry name" value="Zinc/RING finger domain, C3HC4 (zinc finger)"/>
    <property type="match status" value="1"/>
</dbReference>
<evidence type="ECO:0000256" key="2">
    <source>
        <dbReference type="ARBA" id="ARBA00022771"/>
    </source>
</evidence>
<sequence length="262" mass="29997">MAIQAQLNYNASNANQIGFPLIDSTGGPEFSLINNNGGIGIDQSSYMNNNLQSQKDFNQQALFHHQHQNQQYRSQSFLDAHMEKQKQEIDQFIKLQNERLRYVLQEQRKQEMEMILRKMETKALVLMRQKEEEMSRALSKNMELEDLLRKMEMENQTWQRMARDNEAMVATLNSTLEQVRERAATCHNDAATAEDEGSCCGGDILPAKKASSSCWNCGSNGETRVLFLPCRHLCCCTDCEASLVLCPICNTPKKNRIEAFIF</sequence>
<dbReference type="Pfam" id="PF13920">
    <property type="entry name" value="zf-C3HC4_3"/>
    <property type="match status" value="1"/>
</dbReference>
<gene>
    <name evidence="5" type="ORF">TAV2_LOCUS25716</name>
</gene>
<dbReference type="PIRSF" id="PIRSF036836">
    <property type="entry name" value="RNase_bind_SBP1"/>
    <property type="match status" value="1"/>
</dbReference>
<reference evidence="5 6" key="1">
    <citation type="submission" date="2022-03" db="EMBL/GenBank/DDBJ databases">
        <authorList>
            <person name="Nunn A."/>
            <person name="Chopra R."/>
            <person name="Nunn A."/>
            <person name="Contreras Garrido A."/>
        </authorList>
    </citation>
    <scope>NUCLEOTIDE SEQUENCE [LARGE SCALE GENOMIC DNA]</scope>
</reference>
<evidence type="ECO:0000256" key="3">
    <source>
        <dbReference type="ARBA" id="ARBA00022833"/>
    </source>
</evidence>
<keyword evidence="2" id="KW-0863">Zinc-finger</keyword>
<dbReference type="AlphaFoldDB" id="A0AAU9T0R7"/>
<keyword evidence="3" id="KW-0862">Zinc</keyword>
<dbReference type="PANTHER" id="PTHR42647:SF6">
    <property type="entry name" value="RING-TYPE DOMAIN-CONTAINING PROTEIN"/>
    <property type="match status" value="1"/>
</dbReference>
<dbReference type="EMBL" id="OU466863">
    <property type="protein sequence ID" value="CAH2076720.1"/>
    <property type="molecule type" value="Genomic_DNA"/>
</dbReference>
<evidence type="ECO:0000256" key="1">
    <source>
        <dbReference type="ARBA" id="ARBA00022723"/>
    </source>
</evidence>
<name>A0AAU9T0R7_THLAR</name>